<evidence type="ECO:0000313" key="2">
    <source>
        <dbReference type="Proteomes" id="UP001239111"/>
    </source>
</evidence>
<dbReference type="EMBL" id="CM056744">
    <property type="protein sequence ID" value="KAJ8666637.1"/>
    <property type="molecule type" value="Genomic_DNA"/>
</dbReference>
<gene>
    <name evidence="1" type="ORF">QAD02_008299</name>
</gene>
<accession>A0ACC2N6E1</accession>
<proteinExistence type="predicted"/>
<dbReference type="Proteomes" id="UP001239111">
    <property type="component" value="Chromosome 4"/>
</dbReference>
<sequence length="225" mass="25818">MLSKNQEPSSKRVRALVTDSAQDDFAADLAQIDDNLTECHEESDPDFVNDNVGLEMLLSKKEKFREAESFRYKIFWLTVTPRSWKVSRLMNKFHISYRLAKRAKDTQNQTGFGSYPSPRQSNTMQSEYTQRFIDFYESYEISRVMPGMSDALSVAQANGKRLKLQKRLILCHSKEAYASFKVEFPSIKGDLSKFANTRPKQCVLADSSGTHTVCVCKAHQNFKLM</sequence>
<comment type="caution">
    <text evidence="1">The sequence shown here is derived from an EMBL/GenBank/DDBJ whole genome shotgun (WGS) entry which is preliminary data.</text>
</comment>
<protein>
    <submittedName>
        <fullName evidence="1">Uncharacterized protein</fullName>
    </submittedName>
</protein>
<reference evidence="1" key="1">
    <citation type="submission" date="2023-04" db="EMBL/GenBank/DDBJ databases">
        <title>A chromosome-level genome assembly of the parasitoid wasp Eretmocerus hayati.</title>
        <authorList>
            <person name="Zhong Y."/>
            <person name="Liu S."/>
            <person name="Liu Y."/>
        </authorList>
    </citation>
    <scope>NUCLEOTIDE SEQUENCE</scope>
    <source>
        <strain evidence="1">ZJU_SS_LIU_2023</strain>
    </source>
</reference>
<name>A0ACC2N6E1_9HYME</name>
<organism evidence="1 2">
    <name type="scientific">Eretmocerus hayati</name>
    <dbReference type="NCBI Taxonomy" id="131215"/>
    <lineage>
        <taxon>Eukaryota</taxon>
        <taxon>Metazoa</taxon>
        <taxon>Ecdysozoa</taxon>
        <taxon>Arthropoda</taxon>
        <taxon>Hexapoda</taxon>
        <taxon>Insecta</taxon>
        <taxon>Pterygota</taxon>
        <taxon>Neoptera</taxon>
        <taxon>Endopterygota</taxon>
        <taxon>Hymenoptera</taxon>
        <taxon>Apocrita</taxon>
        <taxon>Proctotrupomorpha</taxon>
        <taxon>Chalcidoidea</taxon>
        <taxon>Aphelinidae</taxon>
        <taxon>Aphelininae</taxon>
        <taxon>Eretmocerus</taxon>
    </lineage>
</organism>
<keyword evidence="2" id="KW-1185">Reference proteome</keyword>
<evidence type="ECO:0000313" key="1">
    <source>
        <dbReference type="EMBL" id="KAJ8666637.1"/>
    </source>
</evidence>